<comment type="similarity">
    <text evidence="7">Belongs to the PI3/PI4-kinase family.</text>
</comment>
<organism evidence="10 11">
    <name type="scientific">Sugiyamaella lignohabitans</name>
    <dbReference type="NCBI Taxonomy" id="796027"/>
    <lineage>
        <taxon>Eukaryota</taxon>
        <taxon>Fungi</taxon>
        <taxon>Dikarya</taxon>
        <taxon>Ascomycota</taxon>
        <taxon>Saccharomycotina</taxon>
        <taxon>Dipodascomycetes</taxon>
        <taxon>Dipodascales</taxon>
        <taxon>Trichomonascaceae</taxon>
        <taxon>Sugiyamaella</taxon>
    </lineage>
</organism>
<dbReference type="GO" id="GO:0007030">
    <property type="term" value="P:Golgi organization"/>
    <property type="evidence" value="ECO:0007669"/>
    <property type="project" value="TreeGrafter"/>
</dbReference>
<evidence type="ECO:0000256" key="1">
    <source>
        <dbReference type="ARBA" id="ARBA00022475"/>
    </source>
</evidence>
<dbReference type="GO" id="GO:0046854">
    <property type="term" value="P:phosphatidylinositol phosphate biosynthetic process"/>
    <property type="evidence" value="ECO:0007669"/>
    <property type="project" value="UniProtKB-UniRule"/>
</dbReference>
<dbReference type="OrthoDB" id="3349449at2759"/>
<feature type="compositionally biased region" description="Polar residues" evidence="8">
    <location>
        <begin position="165"/>
        <end position="174"/>
    </location>
</feature>
<dbReference type="PANTHER" id="PTHR12865:SF1">
    <property type="entry name" value="PHOSPHATIDYLINOSITOL 4-KINASE TYPE 2"/>
    <property type="match status" value="1"/>
</dbReference>
<evidence type="ECO:0000259" key="9">
    <source>
        <dbReference type="PROSITE" id="PS50290"/>
    </source>
</evidence>
<accession>A0A167DZP1</accession>
<feature type="compositionally biased region" description="Polar residues" evidence="8">
    <location>
        <begin position="715"/>
        <end position="733"/>
    </location>
</feature>
<evidence type="ECO:0000256" key="7">
    <source>
        <dbReference type="RuleBase" id="RU367084"/>
    </source>
</evidence>
<feature type="compositionally biased region" description="Polar residues" evidence="8">
    <location>
        <begin position="78"/>
        <end position="111"/>
    </location>
</feature>
<feature type="region of interest" description="Disordered" evidence="8">
    <location>
        <begin position="151"/>
        <end position="206"/>
    </location>
</feature>
<keyword evidence="11" id="KW-1185">Reference proteome</keyword>
<comment type="cofactor">
    <cofactor evidence="7">
        <name>Mg(2+)</name>
        <dbReference type="ChEBI" id="CHEBI:18420"/>
    </cofactor>
    <cofactor evidence="7">
        <name>Mn(2+)</name>
        <dbReference type="ChEBI" id="CHEBI:29035"/>
    </cofactor>
</comment>
<feature type="region of interest" description="Disordered" evidence="8">
    <location>
        <begin position="660"/>
        <end position="702"/>
    </location>
</feature>
<comment type="subcellular location">
    <subcellularLocation>
        <location evidence="7">Cell membrane</location>
        <topology evidence="7">Peripheral membrane protein</topology>
    </subcellularLocation>
    <subcellularLocation>
        <location evidence="7">Vacuole membrane</location>
        <topology evidence="7">Peripheral membrane protein</topology>
    </subcellularLocation>
</comment>
<keyword evidence="4 7" id="KW-0418">Kinase</keyword>
<dbReference type="KEGG" id="slb:AWJ20_1768"/>
<evidence type="ECO:0000256" key="5">
    <source>
        <dbReference type="ARBA" id="ARBA00022840"/>
    </source>
</evidence>
<dbReference type="AlphaFoldDB" id="A0A167DZP1"/>
<comment type="catalytic activity">
    <reaction evidence="7">
        <text>a 1,2-diacyl-sn-glycero-3-phospho-(1D-myo-inositol) + ATP = a 1,2-diacyl-sn-glycero-3-phospho-(1D-myo-inositol 4-phosphate) + ADP + H(+)</text>
        <dbReference type="Rhea" id="RHEA:19877"/>
        <dbReference type="ChEBI" id="CHEBI:15378"/>
        <dbReference type="ChEBI" id="CHEBI:30616"/>
        <dbReference type="ChEBI" id="CHEBI:57880"/>
        <dbReference type="ChEBI" id="CHEBI:58178"/>
        <dbReference type="ChEBI" id="CHEBI:456216"/>
        <dbReference type="EC" id="2.7.1.67"/>
    </reaction>
</comment>
<dbReference type="PROSITE" id="PS00916">
    <property type="entry name" value="PI3_4_KINASE_2"/>
    <property type="match status" value="1"/>
</dbReference>
<evidence type="ECO:0000256" key="8">
    <source>
        <dbReference type="SAM" id="MobiDB-lite"/>
    </source>
</evidence>
<dbReference type="Proteomes" id="UP000189580">
    <property type="component" value="Chromosome a"/>
</dbReference>
<evidence type="ECO:0000256" key="2">
    <source>
        <dbReference type="ARBA" id="ARBA00022679"/>
    </source>
</evidence>
<dbReference type="InterPro" id="IPR018936">
    <property type="entry name" value="PI3/4_kinase_CS"/>
</dbReference>
<dbReference type="GO" id="GO:0005768">
    <property type="term" value="C:endosome"/>
    <property type="evidence" value="ECO:0007669"/>
    <property type="project" value="UniProtKB-UniRule"/>
</dbReference>
<dbReference type="GO" id="GO:0004430">
    <property type="term" value="F:1-phosphatidylinositol 4-kinase activity"/>
    <property type="evidence" value="ECO:0007669"/>
    <property type="project" value="UniProtKB-UniRule"/>
</dbReference>
<evidence type="ECO:0000313" key="10">
    <source>
        <dbReference type="EMBL" id="ANB13475.1"/>
    </source>
</evidence>
<evidence type="ECO:0000256" key="4">
    <source>
        <dbReference type="ARBA" id="ARBA00022777"/>
    </source>
</evidence>
<feature type="domain" description="PI3K/PI4K catalytic" evidence="9">
    <location>
        <begin position="298"/>
        <end position="641"/>
    </location>
</feature>
<keyword evidence="5 7" id="KW-0067">ATP-binding</keyword>
<keyword evidence="2 7" id="KW-0808">Transferase</keyword>
<feature type="region of interest" description="Disordered" evidence="8">
    <location>
        <begin position="714"/>
        <end position="741"/>
    </location>
</feature>
<evidence type="ECO:0000313" key="11">
    <source>
        <dbReference type="Proteomes" id="UP000189580"/>
    </source>
</evidence>
<dbReference type="GO" id="GO:0007032">
    <property type="term" value="P:endosome organization"/>
    <property type="evidence" value="ECO:0007669"/>
    <property type="project" value="TreeGrafter"/>
</dbReference>
<dbReference type="Pfam" id="PF00454">
    <property type="entry name" value="PI3_PI4_kinase"/>
    <property type="match status" value="1"/>
</dbReference>
<keyword evidence="1 7" id="KW-1003">Cell membrane</keyword>
<dbReference type="GO" id="GO:0000329">
    <property type="term" value="C:fungal-type vacuole membrane"/>
    <property type="evidence" value="ECO:0007669"/>
    <property type="project" value="TreeGrafter"/>
</dbReference>
<name>A0A167DZP1_9ASCO</name>
<dbReference type="PROSITE" id="PS50290">
    <property type="entry name" value="PI3_4_KINASE_3"/>
    <property type="match status" value="1"/>
</dbReference>
<dbReference type="PANTHER" id="PTHR12865">
    <property type="entry name" value="PHOSPHATIDYLINOSITOL 4-KINASE TYPE-II"/>
    <property type="match status" value="1"/>
</dbReference>
<dbReference type="InterPro" id="IPR039756">
    <property type="entry name" value="Lsb6/PI4K2"/>
</dbReference>
<feature type="compositionally biased region" description="Basic and acidic residues" evidence="8">
    <location>
        <begin position="151"/>
        <end position="160"/>
    </location>
</feature>
<sequence>MSGPFPSATTGYDVLLKLDREEAENDIDTDGQLSSVVSDNRVIDAIPLPAQDLVQASDSAHQLRIDNDLLNKSEGTRFAQQDSQQPRSRNTNSLDAHFSGSSKPTTPTNNVPLKPSPLRHGSDAYVLDRQHQQRLELPSRVHNQLYGQSNRGREELHGDDPAANGNISNSSSRGVSPLSAELSPFSSPPQPIVSDESPLQRQRSSSVVSISTINDTLARWSRGMQSTYRNLRRGKKSSNVYSYEIYYSVYKLPNWSKSVSPPLTPYVVPVHGLLDSGPVRRDEFQSIVKDVIHAFSHGIEPRRIAQGSSGSYFMYDREAKVVGVFKPQDEEPYGKLSPKWTKWLHRNLFPCFFGRSVLIPNNGYICEAAASVLDRQLQTYIVPFTDTVFMSSPSFYYPYFDRRRYKNASKPLPEKVGSFQLFLHDYEQANVFLRKHPLPNYLDRAGGSSASIYLSQDGSTPPETAFKWSAAVLQQFRLELEKLVILDYIMRNTDRGLDNWMIKLEWKLIEAPGESSNGPYKFLPELKIGAIDSGLSFPWKHPDEWRSYPFGWLFLPLAMIGQPFSRETKEHFLPILCSTQWWEETTIVLREMFNRDPDFRERMWKRQLAVLKGQAFNLVETLKHHDQGPLELSRRTRCMVWDDQMEVPVSVSISTVQNAMDTPMWEDYNDEQEPSSRQPRDEESMIENAPSSNNPNKNQRPAKLDLTPAMARSPARQSISARLSSFSPTQATTRGRKRGGSLALEARFKELQKGGGDIWRQLVNSDALGEPPVDPRSSKPGITVDGVDCNDDDDDETAPLLGPAFEPAIHRAPAEPEPDHLSTQAGWADDELGYAFITGHHATRKVVVERLQTVTSRPPVFTWC</sequence>
<proteinExistence type="inferred from homology"/>
<feature type="region of interest" description="Disordered" evidence="8">
    <location>
        <begin position="77"/>
        <end position="121"/>
    </location>
</feature>
<dbReference type="GO" id="GO:0005886">
    <property type="term" value="C:plasma membrane"/>
    <property type="evidence" value="ECO:0007669"/>
    <property type="project" value="UniProtKB-SubCell"/>
</dbReference>
<feature type="compositionally biased region" description="Polar residues" evidence="8">
    <location>
        <begin position="689"/>
        <end position="699"/>
    </location>
</feature>
<keyword evidence="6" id="KW-0472">Membrane</keyword>
<evidence type="ECO:0000256" key="6">
    <source>
        <dbReference type="ARBA" id="ARBA00023136"/>
    </source>
</evidence>
<dbReference type="GO" id="GO:0005524">
    <property type="term" value="F:ATP binding"/>
    <property type="evidence" value="ECO:0007669"/>
    <property type="project" value="UniProtKB-UniRule"/>
</dbReference>
<dbReference type="GO" id="GO:0005802">
    <property type="term" value="C:trans-Golgi network"/>
    <property type="evidence" value="ECO:0007669"/>
    <property type="project" value="TreeGrafter"/>
</dbReference>
<dbReference type="EC" id="2.7.1.67" evidence="7"/>
<dbReference type="GeneID" id="30033606"/>
<dbReference type="InterPro" id="IPR000403">
    <property type="entry name" value="PI3/4_kinase_cat_dom"/>
</dbReference>
<dbReference type="RefSeq" id="XP_018735952.1">
    <property type="nucleotide sequence ID" value="XM_018878672.1"/>
</dbReference>
<gene>
    <name evidence="10" type="primary">LSB6</name>
    <name evidence="10" type="ORF">AWJ20_1768</name>
</gene>
<dbReference type="EMBL" id="CP014501">
    <property type="protein sequence ID" value="ANB13475.1"/>
    <property type="molecule type" value="Genomic_DNA"/>
</dbReference>
<reference evidence="10 11" key="1">
    <citation type="submission" date="2016-02" db="EMBL/GenBank/DDBJ databases">
        <title>Complete genome sequence and transcriptome regulation of the pentose utilising yeast Sugiyamaella lignohabitans.</title>
        <authorList>
            <person name="Bellasio M."/>
            <person name="Peymann A."/>
            <person name="Valli M."/>
            <person name="Sipitzky M."/>
            <person name="Graf A."/>
            <person name="Sauer M."/>
            <person name="Marx H."/>
            <person name="Mattanovich D."/>
        </authorList>
    </citation>
    <scope>NUCLEOTIDE SEQUENCE [LARGE SCALE GENOMIC DNA]</scope>
    <source>
        <strain evidence="10 11">CBS 10342</strain>
    </source>
</reference>
<protein>
    <recommendedName>
        <fullName evidence="7">Phosphatidylinositol 4-kinase</fullName>
        <ecNumber evidence="7">2.7.1.67</ecNumber>
    </recommendedName>
</protein>
<evidence type="ECO:0000256" key="3">
    <source>
        <dbReference type="ARBA" id="ARBA00022741"/>
    </source>
</evidence>
<keyword evidence="3 7" id="KW-0547">Nucleotide-binding</keyword>